<keyword evidence="9 11" id="KW-0472">Membrane</keyword>
<evidence type="ECO:0000256" key="10">
    <source>
        <dbReference type="ARBA" id="ARBA00023237"/>
    </source>
</evidence>
<keyword evidence="3 11" id="KW-1134">Transmembrane beta strand</keyword>
<evidence type="ECO:0000313" key="13">
    <source>
        <dbReference type="EMBL" id="GAL67478.1"/>
    </source>
</evidence>
<evidence type="ECO:0000256" key="11">
    <source>
        <dbReference type="PROSITE-ProRule" id="PRU01360"/>
    </source>
</evidence>
<protein>
    <submittedName>
        <fullName evidence="13">Probable tonB-dependent receptor yncD</fullName>
    </submittedName>
</protein>
<name>A0A090VU66_9FLAO</name>
<dbReference type="SUPFAM" id="SSF56935">
    <property type="entry name" value="Porins"/>
    <property type="match status" value="1"/>
</dbReference>
<comment type="caution">
    <text evidence="13">The sequence shown here is derived from an EMBL/GenBank/DDBJ whole genome shotgun (WGS) entry which is preliminary data.</text>
</comment>
<dbReference type="InterPro" id="IPR039426">
    <property type="entry name" value="TonB-dep_rcpt-like"/>
</dbReference>
<dbReference type="RefSeq" id="WP_052417926.1">
    <property type="nucleotide sequence ID" value="NZ_BBNR01000010.1"/>
</dbReference>
<proteinExistence type="inferred from homology"/>
<dbReference type="STRING" id="504487.JCM19538_1178"/>
<dbReference type="InterPro" id="IPR036942">
    <property type="entry name" value="Beta-barrel_TonB_sf"/>
</dbReference>
<dbReference type="GO" id="GO:0006826">
    <property type="term" value="P:iron ion transport"/>
    <property type="evidence" value="ECO:0007669"/>
    <property type="project" value="UniProtKB-KW"/>
</dbReference>
<organism evidence="13 14">
    <name type="scientific">Jejuia pallidilutea</name>
    <dbReference type="NCBI Taxonomy" id="504487"/>
    <lineage>
        <taxon>Bacteria</taxon>
        <taxon>Pseudomonadati</taxon>
        <taxon>Bacteroidota</taxon>
        <taxon>Flavobacteriia</taxon>
        <taxon>Flavobacteriales</taxon>
        <taxon>Flavobacteriaceae</taxon>
        <taxon>Jejuia</taxon>
    </lineage>
</organism>
<dbReference type="EMBL" id="BBNR01000010">
    <property type="protein sequence ID" value="GAL67478.1"/>
    <property type="molecule type" value="Genomic_DNA"/>
</dbReference>
<gene>
    <name evidence="13" type="ORF">JCM19301_451</name>
</gene>
<evidence type="ECO:0000256" key="7">
    <source>
        <dbReference type="ARBA" id="ARBA00023065"/>
    </source>
</evidence>
<dbReference type="PANTHER" id="PTHR32552:SF81">
    <property type="entry name" value="TONB-DEPENDENT OUTER MEMBRANE RECEPTOR"/>
    <property type="match status" value="1"/>
</dbReference>
<evidence type="ECO:0000256" key="4">
    <source>
        <dbReference type="ARBA" id="ARBA00022496"/>
    </source>
</evidence>
<keyword evidence="6" id="KW-0408">Iron</keyword>
<keyword evidence="13" id="KW-0675">Receptor</keyword>
<evidence type="ECO:0000256" key="5">
    <source>
        <dbReference type="ARBA" id="ARBA00022692"/>
    </source>
</evidence>
<reference evidence="13 14" key="1">
    <citation type="journal article" date="2014" name="Genome Announc.">
        <title>Draft Genome Sequence of Marine Flavobacterium Jejuia pallidilutea Strain 11shimoA1 and Pigmentation Mutants.</title>
        <authorList>
            <person name="Takatani N."/>
            <person name="Nakanishi M."/>
            <person name="Meirelles P."/>
            <person name="Mino S."/>
            <person name="Suda W."/>
            <person name="Oshima K."/>
            <person name="Hattori M."/>
            <person name="Ohkuma M."/>
            <person name="Hosokawa M."/>
            <person name="Miyashita K."/>
            <person name="Thompson F.L."/>
            <person name="Niwa A."/>
            <person name="Sawabe T."/>
            <person name="Sawabe T."/>
        </authorList>
    </citation>
    <scope>NUCLEOTIDE SEQUENCE [LARGE SCALE GENOMIC DNA]</scope>
    <source>
        <strain evidence="13 14">JCM 19301</strain>
    </source>
</reference>
<dbReference type="PANTHER" id="PTHR32552">
    <property type="entry name" value="FERRICHROME IRON RECEPTOR-RELATED"/>
    <property type="match status" value="1"/>
</dbReference>
<sequence length="283" mass="31261">MINFLFQVPTNESGSFDFKGLVSPKLGVLYRASTALTIYGNISHGFSPLSLEETLLPNGQINTNLNPETGWNFEVGTRGYAAKNRLQYTVAVYRLAIKNLLVARRTSQDEFIGVNAGKTHNDGLEAEINYTFTNSKDLQLSAFGSYALHLYKFKDFIDDNSDFSGNDLTGVPQDVLNLGLDFSSKVGMYGNINFQHVGKMPITDSNSLFSESYSVSNIKIGYQNTLAPKLRLNAFLGVNNIFNTAYASQILINATGFGNSAPRYFYPGNPLNYYSGLALNYSF</sequence>
<evidence type="ECO:0000259" key="12">
    <source>
        <dbReference type="Pfam" id="PF00593"/>
    </source>
</evidence>
<keyword evidence="4" id="KW-0410">Iron transport</keyword>
<keyword evidence="7" id="KW-0406">Ion transport</keyword>
<dbReference type="Proteomes" id="UP000029641">
    <property type="component" value="Unassembled WGS sequence"/>
</dbReference>
<keyword evidence="10 11" id="KW-0998">Cell outer membrane</keyword>
<evidence type="ECO:0000256" key="1">
    <source>
        <dbReference type="ARBA" id="ARBA00004571"/>
    </source>
</evidence>
<comment type="subcellular location">
    <subcellularLocation>
        <location evidence="1 11">Cell outer membrane</location>
        <topology evidence="1 11">Multi-pass membrane protein</topology>
    </subcellularLocation>
</comment>
<dbReference type="GO" id="GO:0009279">
    <property type="term" value="C:cell outer membrane"/>
    <property type="evidence" value="ECO:0007669"/>
    <property type="project" value="UniProtKB-SubCell"/>
</dbReference>
<dbReference type="PROSITE" id="PS52016">
    <property type="entry name" value="TONB_DEPENDENT_REC_3"/>
    <property type="match status" value="1"/>
</dbReference>
<dbReference type="InterPro" id="IPR000531">
    <property type="entry name" value="Beta-barrel_TonB"/>
</dbReference>
<evidence type="ECO:0000256" key="3">
    <source>
        <dbReference type="ARBA" id="ARBA00022452"/>
    </source>
</evidence>
<accession>A0A090VU66</accession>
<evidence type="ECO:0000256" key="6">
    <source>
        <dbReference type="ARBA" id="ARBA00023004"/>
    </source>
</evidence>
<comment type="similarity">
    <text evidence="11">Belongs to the TonB-dependent receptor family.</text>
</comment>
<dbReference type="eggNOG" id="COG4772">
    <property type="taxonomic scope" value="Bacteria"/>
</dbReference>
<evidence type="ECO:0000256" key="8">
    <source>
        <dbReference type="ARBA" id="ARBA00023077"/>
    </source>
</evidence>
<evidence type="ECO:0000313" key="14">
    <source>
        <dbReference type="Proteomes" id="UP000029641"/>
    </source>
</evidence>
<dbReference type="Pfam" id="PF00593">
    <property type="entry name" value="TonB_dep_Rec_b-barrel"/>
    <property type="match status" value="1"/>
</dbReference>
<evidence type="ECO:0000256" key="2">
    <source>
        <dbReference type="ARBA" id="ARBA00022448"/>
    </source>
</evidence>
<keyword evidence="2 11" id="KW-0813">Transport</keyword>
<dbReference type="AlphaFoldDB" id="A0A090VU66"/>
<dbReference type="Gene3D" id="2.40.170.20">
    <property type="entry name" value="TonB-dependent receptor, beta-barrel domain"/>
    <property type="match status" value="1"/>
</dbReference>
<keyword evidence="5 11" id="KW-0812">Transmembrane</keyword>
<evidence type="ECO:0000256" key="9">
    <source>
        <dbReference type="ARBA" id="ARBA00023136"/>
    </source>
</evidence>
<keyword evidence="8" id="KW-0798">TonB box</keyword>
<feature type="domain" description="TonB-dependent receptor-like beta-barrel" evidence="12">
    <location>
        <begin position="14"/>
        <end position="241"/>
    </location>
</feature>